<dbReference type="PANTHER" id="PTHR30511">
    <property type="entry name" value="ALANINE RACEMASE"/>
    <property type="match status" value="1"/>
</dbReference>
<dbReference type="PANTHER" id="PTHR30511:SF0">
    <property type="entry name" value="ALANINE RACEMASE, CATABOLIC-RELATED"/>
    <property type="match status" value="1"/>
</dbReference>
<dbReference type="NCBIfam" id="TIGR00492">
    <property type="entry name" value="alr"/>
    <property type="match status" value="1"/>
</dbReference>
<sequence>MIDSNVTKAGAVLTIDLNALCDNWRLLRRQAEGAECAAVVKADAYGLGADRVAPALYRAGCRSFFVAHLTEGIRLRAVLPDQAAMIYVLHGPHPGSEREFVRSRLVPVLNSLAQVKAWQTLAQWEDGVLPAVLQVDTGMARLGLGEDEFASLIAHPALLDGLALQFVMSHLVSAEAQDDPINRRQLARFQAALAQLPGMRGSLANSSGVFLGGEYHFGLVRPGAALYGVAPVAGQANPMRPVIRLQGKVLQTRRIDAGTAVGYGHTWTASRPSRLATVAVGYADGYLRSLSNRGLASYEGTPLPLVGNISMDTIIVDVTDVPEGRIVEGAFVDLADPINGVDAIAERAGTIGYEILTSLGRRYARNYIEGGRIQPD</sequence>
<dbReference type="InterPro" id="IPR001608">
    <property type="entry name" value="Ala_racemase_N"/>
</dbReference>
<dbReference type="EC" id="5.1.1.1" evidence="4"/>
<name>A0ABQ6FET1_9RHOO</name>
<dbReference type="Gene3D" id="3.20.20.10">
    <property type="entry name" value="Alanine racemase"/>
    <property type="match status" value="1"/>
</dbReference>
<dbReference type="EMBL" id="BSPX01000072">
    <property type="protein sequence ID" value="GLT24103.1"/>
    <property type="molecule type" value="Genomic_DNA"/>
</dbReference>
<reference evidence="7" key="1">
    <citation type="journal article" date="2019" name="Int. J. Syst. Evol. Microbiol.">
        <title>The Global Catalogue of Microorganisms (GCM) 10K type strain sequencing project: providing services to taxonomists for standard genome sequencing and annotation.</title>
        <authorList>
            <consortium name="The Broad Institute Genomics Platform"/>
            <consortium name="The Broad Institute Genome Sequencing Center for Infectious Disease"/>
            <person name="Wu L."/>
            <person name="Ma J."/>
        </authorList>
    </citation>
    <scope>NUCLEOTIDE SEQUENCE [LARGE SCALE GENOMIC DNA]</scope>
    <source>
        <strain evidence="7">NBRC 102407</strain>
    </source>
</reference>
<dbReference type="InterPro" id="IPR009006">
    <property type="entry name" value="Ala_racemase/Decarboxylase_C"/>
</dbReference>
<feature type="active site" description="Proton acceptor; specific for D-alanine" evidence="4">
    <location>
        <position position="41"/>
    </location>
</feature>
<proteinExistence type="inferred from homology"/>
<dbReference type="Pfam" id="PF00842">
    <property type="entry name" value="Ala_racemase_C"/>
    <property type="match status" value="1"/>
</dbReference>
<comment type="similarity">
    <text evidence="4">Belongs to the alanine racemase family.</text>
</comment>
<dbReference type="InterPro" id="IPR011079">
    <property type="entry name" value="Ala_racemase_C"/>
</dbReference>
<dbReference type="CDD" id="cd00430">
    <property type="entry name" value="PLPDE_III_AR"/>
    <property type="match status" value="1"/>
</dbReference>
<comment type="catalytic activity">
    <reaction evidence="4">
        <text>L-alanine = D-alanine</text>
        <dbReference type="Rhea" id="RHEA:20249"/>
        <dbReference type="ChEBI" id="CHEBI:57416"/>
        <dbReference type="ChEBI" id="CHEBI:57972"/>
        <dbReference type="EC" id="5.1.1.1"/>
    </reaction>
</comment>
<evidence type="ECO:0000256" key="2">
    <source>
        <dbReference type="ARBA" id="ARBA00022898"/>
    </source>
</evidence>
<keyword evidence="2 4" id="KW-0663">Pyridoxal phosphate</keyword>
<dbReference type="PROSITE" id="PS00395">
    <property type="entry name" value="ALANINE_RACEMASE"/>
    <property type="match status" value="1"/>
</dbReference>
<dbReference type="SMART" id="SM01005">
    <property type="entry name" value="Ala_racemase_C"/>
    <property type="match status" value="1"/>
</dbReference>
<comment type="cofactor">
    <cofactor evidence="1 4">
        <name>pyridoxal 5'-phosphate</name>
        <dbReference type="ChEBI" id="CHEBI:597326"/>
    </cofactor>
</comment>
<protein>
    <recommendedName>
        <fullName evidence="4">Alanine racemase</fullName>
        <ecNumber evidence="4">5.1.1.1</ecNumber>
    </recommendedName>
</protein>
<keyword evidence="3 4" id="KW-0413">Isomerase</keyword>
<dbReference type="InterPro" id="IPR000821">
    <property type="entry name" value="Ala_racemase"/>
</dbReference>
<accession>A0ABQ6FET1</accession>
<evidence type="ECO:0000313" key="6">
    <source>
        <dbReference type="EMBL" id="GLT24103.1"/>
    </source>
</evidence>
<gene>
    <name evidence="6" type="primary">alr</name>
    <name evidence="6" type="ORF">GCM10007933_35750</name>
</gene>
<dbReference type="RefSeq" id="WP_284189269.1">
    <property type="nucleotide sequence ID" value="NZ_BSPX01000072.1"/>
</dbReference>
<feature type="binding site" evidence="4">
    <location>
        <position position="311"/>
    </location>
    <ligand>
        <name>substrate</name>
    </ligand>
</feature>
<dbReference type="InterPro" id="IPR020622">
    <property type="entry name" value="Ala_racemase_pyridoxalP-BS"/>
</dbReference>
<dbReference type="SUPFAM" id="SSF51419">
    <property type="entry name" value="PLP-binding barrel"/>
    <property type="match status" value="1"/>
</dbReference>
<dbReference type="HAMAP" id="MF_01201">
    <property type="entry name" value="Ala_racemase"/>
    <property type="match status" value="1"/>
</dbReference>
<dbReference type="Gene3D" id="2.40.37.10">
    <property type="entry name" value="Lyase, Ornithine Decarboxylase, Chain A, domain 1"/>
    <property type="match status" value="1"/>
</dbReference>
<feature type="domain" description="Alanine racemase C-terminal" evidence="5">
    <location>
        <begin position="242"/>
        <end position="368"/>
    </location>
</feature>
<dbReference type="Pfam" id="PF01168">
    <property type="entry name" value="Ala_racemase_N"/>
    <property type="match status" value="1"/>
</dbReference>
<feature type="binding site" evidence="4">
    <location>
        <position position="141"/>
    </location>
    <ligand>
        <name>substrate</name>
    </ligand>
</feature>
<dbReference type="InterPro" id="IPR029066">
    <property type="entry name" value="PLP-binding_barrel"/>
</dbReference>
<keyword evidence="7" id="KW-1185">Reference proteome</keyword>
<feature type="modified residue" description="N6-(pyridoxal phosphate)lysine" evidence="4">
    <location>
        <position position="41"/>
    </location>
</feature>
<evidence type="ECO:0000313" key="7">
    <source>
        <dbReference type="Proteomes" id="UP001157167"/>
    </source>
</evidence>
<dbReference type="Proteomes" id="UP001157167">
    <property type="component" value="Unassembled WGS sequence"/>
</dbReference>
<feature type="active site" description="Proton acceptor; specific for L-alanine" evidence="4">
    <location>
        <position position="263"/>
    </location>
</feature>
<evidence type="ECO:0000259" key="5">
    <source>
        <dbReference type="SMART" id="SM01005"/>
    </source>
</evidence>
<comment type="caution">
    <text evidence="6">The sequence shown here is derived from an EMBL/GenBank/DDBJ whole genome shotgun (WGS) entry which is preliminary data.</text>
</comment>
<dbReference type="SUPFAM" id="SSF50621">
    <property type="entry name" value="Alanine racemase C-terminal domain-like"/>
    <property type="match status" value="1"/>
</dbReference>
<dbReference type="PRINTS" id="PR00992">
    <property type="entry name" value="ALARACEMASE"/>
</dbReference>
<comment type="pathway">
    <text evidence="4">Amino-acid biosynthesis; D-alanine biosynthesis; D-alanine from L-alanine: step 1/1.</text>
</comment>
<organism evidence="6 7">
    <name type="scientific">Zoogloea oryzae</name>
    <dbReference type="NCBI Taxonomy" id="310767"/>
    <lineage>
        <taxon>Bacteria</taxon>
        <taxon>Pseudomonadati</taxon>
        <taxon>Pseudomonadota</taxon>
        <taxon>Betaproteobacteria</taxon>
        <taxon>Rhodocyclales</taxon>
        <taxon>Zoogloeaceae</taxon>
        <taxon>Zoogloea</taxon>
    </lineage>
</organism>
<comment type="function">
    <text evidence="4">Catalyzes the interconversion of L-alanine and D-alanine. May also act on other amino acids.</text>
</comment>
<evidence type="ECO:0000256" key="3">
    <source>
        <dbReference type="ARBA" id="ARBA00023235"/>
    </source>
</evidence>
<evidence type="ECO:0000256" key="1">
    <source>
        <dbReference type="ARBA" id="ARBA00001933"/>
    </source>
</evidence>
<evidence type="ECO:0000256" key="4">
    <source>
        <dbReference type="HAMAP-Rule" id="MF_01201"/>
    </source>
</evidence>